<comment type="caution">
    <text evidence="2">The sequence shown here is derived from an EMBL/GenBank/DDBJ whole genome shotgun (WGS) entry which is preliminary data.</text>
</comment>
<dbReference type="SUPFAM" id="SSF69322">
    <property type="entry name" value="Tricorn protease domain 2"/>
    <property type="match status" value="1"/>
</dbReference>
<evidence type="ECO:0000313" key="3">
    <source>
        <dbReference type="Proteomes" id="UP001172083"/>
    </source>
</evidence>
<accession>A0ABT8L1F1</accession>
<organism evidence="2 3">
    <name type="scientific">Agaribacillus aureus</name>
    <dbReference type="NCBI Taxonomy" id="3051825"/>
    <lineage>
        <taxon>Bacteria</taxon>
        <taxon>Pseudomonadati</taxon>
        <taxon>Bacteroidota</taxon>
        <taxon>Cytophagia</taxon>
        <taxon>Cytophagales</taxon>
        <taxon>Splendidivirgaceae</taxon>
        <taxon>Agaribacillus</taxon>
    </lineage>
</organism>
<keyword evidence="3" id="KW-1185">Reference proteome</keyword>
<gene>
    <name evidence="2" type="ORF">QQ020_05690</name>
</gene>
<proteinExistence type="predicted"/>
<dbReference type="Proteomes" id="UP001172083">
    <property type="component" value="Unassembled WGS sequence"/>
</dbReference>
<evidence type="ECO:0008006" key="4">
    <source>
        <dbReference type="Google" id="ProtNLM"/>
    </source>
</evidence>
<name>A0ABT8L1F1_9BACT</name>
<feature type="transmembrane region" description="Helical" evidence="1">
    <location>
        <begin position="12"/>
        <end position="29"/>
    </location>
</feature>
<keyword evidence="1" id="KW-0472">Membrane</keyword>
<keyword evidence="1" id="KW-0812">Transmembrane</keyword>
<keyword evidence="1" id="KW-1133">Transmembrane helix</keyword>
<evidence type="ECO:0000313" key="2">
    <source>
        <dbReference type="EMBL" id="MDN5211529.1"/>
    </source>
</evidence>
<dbReference type="RefSeq" id="WP_346756861.1">
    <property type="nucleotide sequence ID" value="NZ_JAUJEB010000001.1"/>
</dbReference>
<dbReference type="Pfam" id="PF08309">
    <property type="entry name" value="LVIVD"/>
    <property type="match status" value="2"/>
</dbReference>
<evidence type="ECO:0000256" key="1">
    <source>
        <dbReference type="SAM" id="Phobius"/>
    </source>
</evidence>
<dbReference type="InterPro" id="IPR013211">
    <property type="entry name" value="LVIVD"/>
</dbReference>
<dbReference type="EMBL" id="JAUJEB010000001">
    <property type="protein sequence ID" value="MDN5211529.1"/>
    <property type="molecule type" value="Genomic_DNA"/>
</dbReference>
<sequence>MKMSMIELRDILLRFFVFVFLLIFLGMVLEGCTDKCESTNTYFFYEPVYTTLEEIRSSVRQEPPKEMAASGKIYIYGNTLFVNEPGKGVHVIDNADKRNPKPLSFINIPGNFDIAAKGNFLYADSYLDLLAFDLSDINDIKLTKRIENVYTSTNSLGVFPDPQLGVVTDWVQSETVENFEGDCGDISGGFQPWREGILMTADFANAAFSPQRSASQPNNVAPAGIGGSMARFAITGNNMYAVDDRQLHVFDISNLADPVPGNKVDLGWGIETIFPYKENLFIGANNGMHIYDNSDPDLPAYMSSFLHVTACDPVVVNDEYAFVTLRSGNACNGFVNQLDVVDIRNLNSPVLVESYPMDNPHGLGIDGNDLFLCEGEFGLKVFNIEDVNTISDNLIKRIEDVHAFDVIPFQNILIMIGEDGLYQFDYSDPVKLPLLSHIPVVSSEE</sequence>
<reference evidence="2" key="1">
    <citation type="submission" date="2023-06" db="EMBL/GenBank/DDBJ databases">
        <title>Genomic of Agaribacillus aureum.</title>
        <authorList>
            <person name="Wang G."/>
        </authorList>
    </citation>
    <scope>NUCLEOTIDE SEQUENCE</scope>
    <source>
        <strain evidence="2">BMA12</strain>
    </source>
</reference>
<protein>
    <recommendedName>
        <fullName evidence="4">LVIVD repeat-containing protein</fullName>
    </recommendedName>
</protein>